<evidence type="ECO:0000256" key="4">
    <source>
        <dbReference type="SAM" id="MobiDB-lite"/>
    </source>
</evidence>
<reference evidence="6" key="1">
    <citation type="submission" date="2021-01" db="UniProtKB">
        <authorList>
            <consortium name="EnsemblMetazoa"/>
        </authorList>
    </citation>
    <scope>IDENTIFICATION</scope>
</reference>
<dbReference type="GO" id="GO:0070403">
    <property type="term" value="F:NAD+ binding"/>
    <property type="evidence" value="ECO:0007669"/>
    <property type="project" value="InterPro"/>
</dbReference>
<dbReference type="RefSeq" id="XP_066934608.1">
    <property type="nucleotide sequence ID" value="XM_067078507.1"/>
</dbReference>
<dbReference type="GO" id="GO:0006631">
    <property type="term" value="P:fatty acid metabolic process"/>
    <property type="evidence" value="ECO:0007669"/>
    <property type="project" value="InterPro"/>
</dbReference>
<feature type="compositionally biased region" description="Basic and acidic residues" evidence="4">
    <location>
        <begin position="237"/>
        <end position="253"/>
    </location>
</feature>
<organism evidence="6 7">
    <name type="scientific">Clytia hemisphaerica</name>
    <dbReference type="NCBI Taxonomy" id="252671"/>
    <lineage>
        <taxon>Eukaryota</taxon>
        <taxon>Metazoa</taxon>
        <taxon>Cnidaria</taxon>
        <taxon>Hydrozoa</taxon>
        <taxon>Hydroidolina</taxon>
        <taxon>Leptothecata</taxon>
        <taxon>Obeliida</taxon>
        <taxon>Clytiidae</taxon>
        <taxon>Clytia</taxon>
    </lineage>
</organism>
<dbReference type="InterPro" id="IPR036291">
    <property type="entry name" value="NAD(P)-bd_dom_sf"/>
</dbReference>
<dbReference type="PANTHER" id="PTHR48075:SF5">
    <property type="entry name" value="3-HYDROXYBUTYRYL-COA DEHYDROGENASE"/>
    <property type="match status" value="1"/>
</dbReference>
<accession>A0A7M5UZM4</accession>
<dbReference type="EnsemblMetazoa" id="CLYHEMT005102.1">
    <property type="protein sequence ID" value="CLYHEMP005102.1"/>
    <property type="gene ID" value="CLYHEMG005102"/>
</dbReference>
<proteinExistence type="predicted"/>
<keyword evidence="2" id="KW-0862">Zinc</keyword>
<protein>
    <recommendedName>
        <fullName evidence="5">RING-type domain-containing protein</fullName>
    </recommendedName>
</protein>
<dbReference type="SUPFAM" id="SSF57850">
    <property type="entry name" value="RING/U-box"/>
    <property type="match status" value="1"/>
</dbReference>
<keyword evidence="7" id="KW-1185">Reference proteome</keyword>
<evidence type="ECO:0000313" key="7">
    <source>
        <dbReference type="Proteomes" id="UP000594262"/>
    </source>
</evidence>
<dbReference type="Pfam" id="PF13920">
    <property type="entry name" value="zf-C3HC4_3"/>
    <property type="match status" value="1"/>
</dbReference>
<dbReference type="SUPFAM" id="SSF51735">
    <property type="entry name" value="NAD(P)-binding Rossmann-fold domains"/>
    <property type="match status" value="1"/>
</dbReference>
<dbReference type="GO" id="GO:0008270">
    <property type="term" value="F:zinc ion binding"/>
    <property type="evidence" value="ECO:0007669"/>
    <property type="project" value="UniProtKB-KW"/>
</dbReference>
<evidence type="ECO:0000259" key="5">
    <source>
        <dbReference type="PROSITE" id="PS50089"/>
    </source>
</evidence>
<name>A0A7M5UZM4_9CNID</name>
<dbReference type="AlphaFoldDB" id="A0A7M5UZM4"/>
<dbReference type="GO" id="GO:0016491">
    <property type="term" value="F:oxidoreductase activity"/>
    <property type="evidence" value="ECO:0007669"/>
    <property type="project" value="TreeGrafter"/>
</dbReference>
<evidence type="ECO:0000256" key="3">
    <source>
        <dbReference type="PROSITE-ProRule" id="PRU00175"/>
    </source>
</evidence>
<dbReference type="InterPro" id="IPR013083">
    <property type="entry name" value="Znf_RING/FYVE/PHD"/>
</dbReference>
<evidence type="ECO:0000256" key="2">
    <source>
        <dbReference type="ARBA" id="ARBA00022833"/>
    </source>
</evidence>
<dbReference type="InterPro" id="IPR001841">
    <property type="entry name" value="Znf_RING"/>
</dbReference>
<feature type="region of interest" description="Disordered" evidence="4">
    <location>
        <begin position="237"/>
        <end position="257"/>
    </location>
</feature>
<sequence length="373" mass="42441">MMASEIKVCVIGLGELGTRIAGELSLNYGLRVHVFDNDKLKMKDVNYQITQQKEELIRNGLISPVDSYGDVETFETLQEALIDVDFVFEAIVDRLDVKQWLYEKITHNCKSDTVVCSNTLQLNLEDIAESCLFKNRVIGCRFLVPVYRIPLVEVMYTSMTSIDIVQKVKTFFQRIEKQLVVRQPDDKPRILTLKESREFWEEAKEKVRRDQLIQNTVASHGSFLAPATILNTDDSPCKYDHESSEENSLEQHSDTSLSKCDQGAILKQPGTDVVNEATVSNDDHRGETETHVMETQQKEKLVQDKPKEEDDEILGDDIPNECVLCNDARINCVLVPCGHMWLCYQCGMTVLRAGNGCPACRKPIMKVMRVYLP</sequence>
<dbReference type="OrthoDB" id="5976094at2759"/>
<dbReference type="Proteomes" id="UP000594262">
    <property type="component" value="Unplaced"/>
</dbReference>
<dbReference type="InterPro" id="IPR006176">
    <property type="entry name" value="3-OHacyl-CoA_DH_NAD-bd"/>
</dbReference>
<dbReference type="Gene3D" id="3.40.50.720">
    <property type="entry name" value="NAD(P)-binding Rossmann-like Domain"/>
    <property type="match status" value="1"/>
</dbReference>
<dbReference type="Gene3D" id="3.30.40.10">
    <property type="entry name" value="Zinc/RING finger domain, C3HC4 (zinc finger)"/>
    <property type="match status" value="1"/>
</dbReference>
<feature type="domain" description="RING-type" evidence="5">
    <location>
        <begin position="322"/>
        <end position="361"/>
    </location>
</feature>
<keyword evidence="1 3" id="KW-0863">Zinc-finger</keyword>
<dbReference type="PANTHER" id="PTHR48075">
    <property type="entry name" value="3-HYDROXYACYL-COA DEHYDROGENASE FAMILY PROTEIN"/>
    <property type="match status" value="1"/>
</dbReference>
<keyword evidence="1 3" id="KW-0479">Metal-binding</keyword>
<dbReference type="PROSITE" id="PS50089">
    <property type="entry name" value="ZF_RING_2"/>
    <property type="match status" value="1"/>
</dbReference>
<evidence type="ECO:0000313" key="6">
    <source>
        <dbReference type="EnsemblMetazoa" id="CLYHEMP005102.1"/>
    </source>
</evidence>
<dbReference type="Pfam" id="PF02737">
    <property type="entry name" value="3HCDH_N"/>
    <property type="match status" value="1"/>
</dbReference>
<evidence type="ECO:0000256" key="1">
    <source>
        <dbReference type="ARBA" id="ARBA00022771"/>
    </source>
</evidence>
<dbReference type="GeneID" id="136822267"/>